<dbReference type="RefSeq" id="WP_172076967.1">
    <property type="nucleotide sequence ID" value="NZ_JAWWZK010000011.1"/>
</dbReference>
<dbReference type="InterPro" id="IPR001387">
    <property type="entry name" value="Cro/C1-type_HTH"/>
</dbReference>
<gene>
    <name evidence="2" type="ORF">SHY70_07065</name>
</gene>
<dbReference type="Pfam" id="PF01381">
    <property type="entry name" value="HTH_3"/>
    <property type="match status" value="1"/>
</dbReference>
<dbReference type="SMART" id="SM00530">
    <property type="entry name" value="HTH_XRE"/>
    <property type="match status" value="1"/>
</dbReference>
<evidence type="ECO:0000313" key="3">
    <source>
        <dbReference type="Proteomes" id="UP001270004"/>
    </source>
</evidence>
<dbReference type="GO" id="GO:0003677">
    <property type="term" value="F:DNA binding"/>
    <property type="evidence" value="ECO:0007669"/>
    <property type="project" value="InterPro"/>
</dbReference>
<name>A0AAW9DIM5_STRSU</name>
<dbReference type="EMBL" id="JAWWZK010000011">
    <property type="protein sequence ID" value="MDX5038039.1"/>
    <property type="molecule type" value="Genomic_DNA"/>
</dbReference>
<comment type="caution">
    <text evidence="2">The sequence shown here is derived from an EMBL/GenBank/DDBJ whole genome shotgun (WGS) entry which is preliminary data.</text>
</comment>
<evidence type="ECO:0000259" key="1">
    <source>
        <dbReference type="PROSITE" id="PS50943"/>
    </source>
</evidence>
<dbReference type="PROSITE" id="PS50943">
    <property type="entry name" value="HTH_CROC1"/>
    <property type="match status" value="1"/>
</dbReference>
<dbReference type="SUPFAM" id="SSF47413">
    <property type="entry name" value="lambda repressor-like DNA-binding domains"/>
    <property type="match status" value="1"/>
</dbReference>
<dbReference type="InterPro" id="IPR010982">
    <property type="entry name" value="Lambda_DNA-bd_dom_sf"/>
</dbReference>
<sequence>MSLSGEPRGAAYYLENYLGSKHISQHQLARELEVSQAHISMILSKQVFISERFAVKLEKLTGLSARKLLIEDMEYKLNLLEEEK</sequence>
<reference evidence="2" key="1">
    <citation type="submission" date="2023-11" db="EMBL/GenBank/DDBJ databases">
        <title>Antimicrobial resistance in invasive Streptococcus suis isolated in Spain and the associated genetic mechanisms.</title>
        <authorList>
            <person name="Uruen C."/>
            <person name="Arenas J.A."/>
        </authorList>
    </citation>
    <scope>NUCLEOTIDE SEQUENCE</scope>
    <source>
        <strain evidence="2">Ss_70</strain>
    </source>
</reference>
<dbReference type="Proteomes" id="UP001270004">
    <property type="component" value="Unassembled WGS sequence"/>
</dbReference>
<feature type="domain" description="HTH cro/C1-type" evidence="1">
    <location>
        <begin position="14"/>
        <end position="68"/>
    </location>
</feature>
<dbReference type="AlphaFoldDB" id="A0AAW9DIM5"/>
<dbReference type="Gene3D" id="1.10.260.40">
    <property type="entry name" value="lambda repressor-like DNA-binding domains"/>
    <property type="match status" value="1"/>
</dbReference>
<organism evidence="2 3">
    <name type="scientific">Streptococcus suis</name>
    <dbReference type="NCBI Taxonomy" id="1307"/>
    <lineage>
        <taxon>Bacteria</taxon>
        <taxon>Bacillati</taxon>
        <taxon>Bacillota</taxon>
        <taxon>Bacilli</taxon>
        <taxon>Lactobacillales</taxon>
        <taxon>Streptococcaceae</taxon>
        <taxon>Streptococcus</taxon>
    </lineage>
</organism>
<accession>A0AAW9DIM5</accession>
<evidence type="ECO:0000313" key="2">
    <source>
        <dbReference type="EMBL" id="MDX5038039.1"/>
    </source>
</evidence>
<protein>
    <submittedName>
        <fullName evidence="2">Helix-turn-helix domain-containing protein</fullName>
    </submittedName>
</protein>
<dbReference type="CDD" id="cd00093">
    <property type="entry name" value="HTH_XRE"/>
    <property type="match status" value="1"/>
</dbReference>
<proteinExistence type="predicted"/>